<dbReference type="RefSeq" id="WP_169495744.1">
    <property type="nucleotide sequence ID" value="NZ_JABBFZ010000001.1"/>
</dbReference>
<feature type="compositionally biased region" description="Low complexity" evidence="1">
    <location>
        <begin position="204"/>
        <end position="244"/>
    </location>
</feature>
<keyword evidence="4" id="KW-1185">Reference proteome</keyword>
<keyword evidence="2" id="KW-0812">Transmembrane</keyword>
<dbReference type="Proteomes" id="UP000583127">
    <property type="component" value="Unassembled WGS sequence"/>
</dbReference>
<evidence type="ECO:0000313" key="3">
    <source>
        <dbReference type="EMBL" id="NML29436.1"/>
    </source>
</evidence>
<feature type="compositionally biased region" description="Polar residues" evidence="1">
    <location>
        <begin position="252"/>
        <end position="278"/>
    </location>
</feature>
<evidence type="ECO:0000313" key="4">
    <source>
        <dbReference type="Proteomes" id="UP000583127"/>
    </source>
</evidence>
<dbReference type="AlphaFoldDB" id="A0A7X9ZV90"/>
<sequence>MSSTPFTLIEGAYALPRLRPLAHLPEPFGRDWSLLRVGERWRAELEMLYAALLRTVCIDDHDLLSYGQWVKIDGMLVDERRVTAKPATKPVPRGPTIAMVHNGPRHPVRVELKPRAPGSARRRAARHRQKVIGSVCALGCLAAFAWFLFGRYDDLAYRQIVSNLLKPVQALMARGEAPVASPRSNEVASRDAAAVGATTAQTSPVAPVHADVAPPAVTAEPGSKAGAGAESASVRAPVSASVREAAPRTALTAETGNTADTRSQSARQAVRPQTQTPRQPAYRYAADPASHEYGLPHATRSHARPEMASAAKSAAKNTASAAQSWANDDYASVTTSAALHLHDTASLPRAAASNAAPASSTEWMNHLSQRRVTEIPDQFAH</sequence>
<evidence type="ECO:0000256" key="1">
    <source>
        <dbReference type="SAM" id="MobiDB-lite"/>
    </source>
</evidence>
<feature type="transmembrane region" description="Helical" evidence="2">
    <location>
        <begin position="131"/>
        <end position="149"/>
    </location>
</feature>
<proteinExistence type="predicted"/>
<protein>
    <submittedName>
        <fullName evidence="3">Uncharacterized protein</fullName>
    </submittedName>
</protein>
<evidence type="ECO:0000256" key="2">
    <source>
        <dbReference type="SAM" id="Phobius"/>
    </source>
</evidence>
<gene>
    <name evidence="3" type="ORF">HHL14_01085</name>
</gene>
<organism evidence="3 4">
    <name type="scientific">Paraburkholderia antibiotica</name>
    <dbReference type="NCBI Taxonomy" id="2728839"/>
    <lineage>
        <taxon>Bacteria</taxon>
        <taxon>Pseudomonadati</taxon>
        <taxon>Pseudomonadota</taxon>
        <taxon>Betaproteobacteria</taxon>
        <taxon>Burkholderiales</taxon>
        <taxon>Burkholderiaceae</taxon>
        <taxon>Paraburkholderia</taxon>
    </lineage>
</organism>
<name>A0A7X9ZV90_9BURK</name>
<keyword evidence="2" id="KW-1133">Transmembrane helix</keyword>
<keyword evidence="2" id="KW-0472">Membrane</keyword>
<accession>A0A7X9ZV90</accession>
<dbReference type="EMBL" id="JABBFZ010000001">
    <property type="protein sequence ID" value="NML29436.1"/>
    <property type="molecule type" value="Genomic_DNA"/>
</dbReference>
<comment type="caution">
    <text evidence="3">The sequence shown here is derived from an EMBL/GenBank/DDBJ whole genome shotgun (WGS) entry which is preliminary data.</text>
</comment>
<reference evidence="3 4" key="1">
    <citation type="submission" date="2020-04" db="EMBL/GenBank/DDBJ databases">
        <title>Paraburkholderia sp. G-4-1-8 isolated from soil.</title>
        <authorList>
            <person name="Dahal R.H."/>
        </authorList>
    </citation>
    <scope>NUCLEOTIDE SEQUENCE [LARGE SCALE GENOMIC DNA]</scope>
    <source>
        <strain evidence="3 4">G-4-1-8</strain>
    </source>
</reference>
<feature type="region of interest" description="Disordered" evidence="1">
    <location>
        <begin position="176"/>
        <end position="281"/>
    </location>
</feature>